<evidence type="ECO:0000313" key="2">
    <source>
        <dbReference type="EMBL" id="MCG2589555.1"/>
    </source>
</evidence>
<reference evidence="2" key="2">
    <citation type="submission" date="2024-05" db="EMBL/GenBank/DDBJ databases">
        <title>Rhodohalobacter halophilus gen. nov., sp. nov., a moderately halophilic member of the family Balneolaceae.</title>
        <authorList>
            <person name="Xia J."/>
        </authorList>
    </citation>
    <scope>NUCLEOTIDE SEQUENCE</scope>
    <source>
        <strain evidence="2">WB101</strain>
    </source>
</reference>
<proteinExistence type="predicted"/>
<dbReference type="PANTHER" id="PTHR23077">
    <property type="entry name" value="AAA-FAMILY ATPASE"/>
    <property type="match status" value="1"/>
</dbReference>
<keyword evidence="3" id="KW-1185">Reference proteome</keyword>
<reference evidence="2" key="1">
    <citation type="submission" date="2022-01" db="EMBL/GenBank/DDBJ databases">
        <authorList>
            <person name="Wang Y."/>
        </authorList>
    </citation>
    <scope>NUCLEOTIDE SEQUENCE</scope>
    <source>
        <strain evidence="2">WB101</strain>
    </source>
</reference>
<evidence type="ECO:0000259" key="1">
    <source>
        <dbReference type="SMART" id="SM00382"/>
    </source>
</evidence>
<dbReference type="InterPro" id="IPR050168">
    <property type="entry name" value="AAA_ATPase_domain"/>
</dbReference>
<dbReference type="InterPro" id="IPR027417">
    <property type="entry name" value="P-loop_NTPase"/>
</dbReference>
<dbReference type="Proteomes" id="UP001165366">
    <property type="component" value="Unassembled WGS sequence"/>
</dbReference>
<organism evidence="2 3">
    <name type="scientific">Rhodohalobacter sulfatireducens</name>
    <dbReference type="NCBI Taxonomy" id="2911366"/>
    <lineage>
        <taxon>Bacteria</taxon>
        <taxon>Pseudomonadati</taxon>
        <taxon>Balneolota</taxon>
        <taxon>Balneolia</taxon>
        <taxon>Balneolales</taxon>
        <taxon>Balneolaceae</taxon>
        <taxon>Rhodohalobacter</taxon>
    </lineage>
</organism>
<evidence type="ECO:0000313" key="3">
    <source>
        <dbReference type="Proteomes" id="UP001165366"/>
    </source>
</evidence>
<dbReference type="Gene3D" id="3.40.50.300">
    <property type="entry name" value="P-loop containing nucleotide triphosphate hydrolases"/>
    <property type="match status" value="1"/>
</dbReference>
<dbReference type="SUPFAM" id="SSF52540">
    <property type="entry name" value="P-loop containing nucleoside triphosphate hydrolases"/>
    <property type="match status" value="2"/>
</dbReference>
<accession>A0ABS9KFB8</accession>
<protein>
    <submittedName>
        <fullName evidence="2">AAA family ATPase</fullName>
    </submittedName>
</protein>
<dbReference type="InterPro" id="IPR003593">
    <property type="entry name" value="AAA+_ATPase"/>
</dbReference>
<dbReference type="EMBL" id="JAKLWS010000017">
    <property type="protein sequence ID" value="MCG2589555.1"/>
    <property type="molecule type" value="Genomic_DNA"/>
</dbReference>
<name>A0ABS9KFB8_9BACT</name>
<dbReference type="InterPro" id="IPR003959">
    <property type="entry name" value="ATPase_AAA_core"/>
</dbReference>
<gene>
    <name evidence="2" type="ORF">L6773_13330</name>
</gene>
<comment type="caution">
    <text evidence="2">The sequence shown here is derived from an EMBL/GenBank/DDBJ whole genome shotgun (WGS) entry which is preliminary data.</text>
</comment>
<sequence>MIEKYPHWAQELAKKYLSRTLNQFVIHGNVNDLVSIKDEDKHRYLRLKTFMAEEFFGARDIVLFYDRASGIYFRDQDSQRDFNRALAGRDSLIGTEYAKKLPKDPVGAFNVLEQYIRSRLDQKKSIALIVDFAETIVPVNEAGSTGSEDRNALVYLLKWAHDPLFLAADFTTVLFTENLSDLNRTLVQNPYSSELKIPLPNESDRLSYIAQECHPDTYEEISEVPKPVMAQMTAGLGFLKLKSILQNAVQNSEKITFDSLTAIKKEMIEAEAYGLLEFVTTDATLDNVAGHKNVKKHLRHAVEALKSGRHDVIPMGYLVCGPVGTGKTYMVTCFSGEVGIPMVKLKNFRSQWQGVTEGNLEKILSLLKAMSPVAVMIDEADAYLGDRAASGDSGVSSRVFSQIATFMSDTRNRGRILWFLMTARPDLMPIDLKRQGRAEEHIALFPPETEEERIELFDAMKKKTGIKVTENHIPKTVLKGNTHYSGADMEAALTRAKFKTASEDLEETTPQILDQVFEDFLPPTYPEEVELQTLTAVSECTSKALLPERFRKLDRNKILTRIQELKQTIR</sequence>
<dbReference type="SMART" id="SM00382">
    <property type="entry name" value="AAA"/>
    <property type="match status" value="1"/>
</dbReference>
<dbReference type="CDD" id="cd19481">
    <property type="entry name" value="RecA-like_protease"/>
    <property type="match status" value="1"/>
</dbReference>
<feature type="domain" description="AAA+ ATPase" evidence="1">
    <location>
        <begin position="313"/>
        <end position="448"/>
    </location>
</feature>
<dbReference type="Pfam" id="PF00004">
    <property type="entry name" value="AAA"/>
    <property type="match status" value="1"/>
</dbReference>
<dbReference type="RefSeq" id="WP_237854915.1">
    <property type="nucleotide sequence ID" value="NZ_JAKLWS010000017.1"/>
</dbReference>